<evidence type="ECO:0000313" key="2">
    <source>
        <dbReference type="Proteomes" id="UP001595867"/>
    </source>
</evidence>
<reference evidence="2" key="1">
    <citation type="journal article" date="2019" name="Int. J. Syst. Evol. Microbiol.">
        <title>The Global Catalogue of Microorganisms (GCM) 10K type strain sequencing project: providing services to taxonomists for standard genome sequencing and annotation.</title>
        <authorList>
            <consortium name="The Broad Institute Genomics Platform"/>
            <consortium name="The Broad Institute Genome Sequencing Center for Infectious Disease"/>
            <person name="Wu L."/>
            <person name="Ma J."/>
        </authorList>
    </citation>
    <scope>NUCLEOTIDE SEQUENCE [LARGE SCALE GENOMIC DNA]</scope>
    <source>
        <strain evidence="2">TBRC 5832</strain>
    </source>
</reference>
<dbReference type="InterPro" id="IPR015889">
    <property type="entry name" value="Intradiol_dOase_core"/>
</dbReference>
<dbReference type="EMBL" id="JBHSBL010000018">
    <property type="protein sequence ID" value="MFC4068138.1"/>
    <property type="molecule type" value="Genomic_DNA"/>
</dbReference>
<dbReference type="RefSeq" id="WP_378069009.1">
    <property type="nucleotide sequence ID" value="NZ_JBHSBL010000018.1"/>
</dbReference>
<proteinExistence type="predicted"/>
<keyword evidence="2" id="KW-1185">Reference proteome</keyword>
<name>A0ABV8IZ75_9ACTN</name>
<dbReference type="Gene3D" id="2.60.130.10">
    <property type="entry name" value="Aromatic compound dioxygenase"/>
    <property type="match status" value="1"/>
</dbReference>
<accession>A0ABV8IZ75</accession>
<protein>
    <recommendedName>
        <fullName evidence="3">Intradiol ring-cleavage dioxygenases domain-containing protein</fullName>
    </recommendedName>
</protein>
<dbReference type="SUPFAM" id="SSF49482">
    <property type="entry name" value="Aromatic compound dioxygenase"/>
    <property type="match status" value="1"/>
</dbReference>
<dbReference type="Proteomes" id="UP001595867">
    <property type="component" value="Unassembled WGS sequence"/>
</dbReference>
<evidence type="ECO:0008006" key="3">
    <source>
        <dbReference type="Google" id="ProtNLM"/>
    </source>
</evidence>
<gene>
    <name evidence="1" type="ORF">ACFO0C_24665</name>
</gene>
<organism evidence="1 2">
    <name type="scientific">Actinoplanes subglobosus</name>
    <dbReference type="NCBI Taxonomy" id="1547892"/>
    <lineage>
        <taxon>Bacteria</taxon>
        <taxon>Bacillati</taxon>
        <taxon>Actinomycetota</taxon>
        <taxon>Actinomycetes</taxon>
        <taxon>Micromonosporales</taxon>
        <taxon>Micromonosporaceae</taxon>
        <taxon>Actinoplanes</taxon>
    </lineage>
</organism>
<evidence type="ECO:0000313" key="1">
    <source>
        <dbReference type="EMBL" id="MFC4068138.1"/>
    </source>
</evidence>
<comment type="caution">
    <text evidence="1">The sequence shown here is derived from an EMBL/GenBank/DDBJ whole genome shotgun (WGS) entry which is preliminary data.</text>
</comment>
<sequence length="148" mass="15081">MTEPSLGVSLTVKLRLVSANSGRPRGGCTVSLWQCGAHGPAGRQVADASGWVSFGSVFPEAQAGHWPHVHFAVHSGGADGDGGCVLHTAQLALPGDACAKAYCAAQRRRLDGMSIGRDGCFTGGWALEIPSVTGDAARGLVATRTVGV</sequence>